<keyword evidence="2" id="KW-1185">Reference proteome</keyword>
<proteinExistence type="predicted"/>
<evidence type="ECO:0008006" key="3">
    <source>
        <dbReference type="Google" id="ProtNLM"/>
    </source>
</evidence>
<evidence type="ECO:0000313" key="2">
    <source>
        <dbReference type="Proteomes" id="UP000005877"/>
    </source>
</evidence>
<dbReference type="GeneID" id="41009151"/>
<dbReference type="OrthoDB" id="137974at2157"/>
<dbReference type="HOGENOM" id="CLU_078780_2_1_2"/>
<name>G7WNK2_METH6</name>
<dbReference type="Proteomes" id="UP000005877">
    <property type="component" value="Chromosome"/>
</dbReference>
<gene>
    <name evidence="1" type="ordered locus">Mhar_0600</name>
</gene>
<organism evidence="1 2">
    <name type="scientific">Methanothrix harundinacea (strain 6Ac)</name>
    <name type="common">Methanosaeta harundinacea</name>
    <dbReference type="NCBI Taxonomy" id="1110509"/>
    <lineage>
        <taxon>Archaea</taxon>
        <taxon>Methanobacteriati</taxon>
        <taxon>Methanobacteriota</taxon>
        <taxon>Stenosarchaea group</taxon>
        <taxon>Methanomicrobia</taxon>
        <taxon>Methanotrichales</taxon>
        <taxon>Methanotrichaceae</taxon>
        <taxon>Methanothrix</taxon>
    </lineage>
</organism>
<evidence type="ECO:0000313" key="1">
    <source>
        <dbReference type="EMBL" id="AET63978.1"/>
    </source>
</evidence>
<protein>
    <recommendedName>
        <fullName evidence="3">Nucleoside 2-deoxyribosyltransferase</fullName>
    </recommendedName>
</protein>
<dbReference type="PATRIC" id="fig|1110509.7.peg.662"/>
<sequence>MGENNTCFVIAPIGSPNSDIRKRSDKILRYVIQPAAEQLGFEAIRADKISEPGIITSQMIQHIIGDPMVVADLTGWNPNVFYELAIRHALRKPYVQIIRRGEHLPFDVSSVRTVEVDITDLDDVEAAKNEICRQMRSMMKNEIEIDSPISVAIDLEVLRLSGNPEKRQIADVLSSINELRQEIQKLGNRLTDPKSLMPPSYIKEVLLKEVGLFEDSITPMKNKYIINNKINKTLDQLKNHLLSVDNSNKLDFDWLKKAQNLVSELDIDIKNYMTSLDFYSQCNILDFFVKDDATE</sequence>
<dbReference type="AlphaFoldDB" id="G7WNK2"/>
<accession>G7WNK2</accession>
<dbReference type="RefSeq" id="WP_014586163.1">
    <property type="nucleotide sequence ID" value="NC_017527.1"/>
</dbReference>
<reference evidence="1 2" key="1">
    <citation type="journal article" date="2012" name="PLoS ONE">
        <title>The genome characteristics and predicted function of methyl-group oxidation pathway in the obligate aceticlastic methanogens, Methanosaeta spp.</title>
        <authorList>
            <person name="Zhu J."/>
            <person name="Zheng H."/>
            <person name="Ai G."/>
            <person name="Zhang G."/>
            <person name="Liu D."/>
            <person name="Liu X."/>
            <person name="Dong X."/>
        </authorList>
    </citation>
    <scope>NUCLEOTIDE SEQUENCE [LARGE SCALE GENOMIC DNA]</scope>
    <source>
        <strain evidence="1 2">6Ac</strain>
    </source>
</reference>
<dbReference type="KEGG" id="mhi:Mhar_0600"/>
<dbReference type="EMBL" id="CP003117">
    <property type="protein sequence ID" value="AET63978.1"/>
    <property type="molecule type" value="Genomic_DNA"/>
</dbReference>